<gene>
    <name evidence="1" type="ORF">L484_015526</name>
</gene>
<evidence type="ECO:0000313" key="2">
    <source>
        <dbReference type="Proteomes" id="UP000030645"/>
    </source>
</evidence>
<keyword evidence="2" id="KW-1185">Reference proteome</keyword>
<accession>W9RS37</accession>
<dbReference type="PANTHER" id="PTHR38223">
    <property type="match status" value="1"/>
</dbReference>
<protein>
    <submittedName>
        <fullName evidence="1">Uncharacterized protein</fullName>
    </submittedName>
</protein>
<reference evidence="2" key="1">
    <citation type="submission" date="2013-01" db="EMBL/GenBank/DDBJ databases">
        <title>Draft Genome Sequence of a Mulberry Tree, Morus notabilis C.K. Schneid.</title>
        <authorList>
            <person name="He N."/>
            <person name="Zhao S."/>
        </authorList>
    </citation>
    <scope>NUCLEOTIDE SEQUENCE</scope>
</reference>
<organism evidence="1 2">
    <name type="scientific">Morus notabilis</name>
    <dbReference type="NCBI Taxonomy" id="981085"/>
    <lineage>
        <taxon>Eukaryota</taxon>
        <taxon>Viridiplantae</taxon>
        <taxon>Streptophyta</taxon>
        <taxon>Embryophyta</taxon>
        <taxon>Tracheophyta</taxon>
        <taxon>Spermatophyta</taxon>
        <taxon>Magnoliopsida</taxon>
        <taxon>eudicotyledons</taxon>
        <taxon>Gunneridae</taxon>
        <taxon>Pentapetalae</taxon>
        <taxon>rosids</taxon>
        <taxon>fabids</taxon>
        <taxon>Rosales</taxon>
        <taxon>Moraceae</taxon>
        <taxon>Moreae</taxon>
        <taxon>Morus</taxon>
    </lineage>
</organism>
<dbReference type="EMBL" id="KE345116">
    <property type="protein sequence ID" value="EXB93978.1"/>
    <property type="molecule type" value="Genomic_DNA"/>
</dbReference>
<proteinExistence type="predicted"/>
<name>W9RS37_9ROSA</name>
<evidence type="ECO:0000313" key="1">
    <source>
        <dbReference type="EMBL" id="EXB93978.1"/>
    </source>
</evidence>
<dbReference type="PANTHER" id="PTHR38223:SF4">
    <property type="match status" value="1"/>
</dbReference>
<sequence>MAGLQYNFFPTDFLYPKLKKPLAADATRSLVKVPAEIQKTDVENNLEQPKITADIGHNLSLREKKLLKAKSGPRKNDDYGRRYLKYLSPYPVSWVLWIEEEPSEMT</sequence>
<dbReference type="Proteomes" id="UP000030645">
    <property type="component" value="Unassembled WGS sequence"/>
</dbReference>
<dbReference type="AlphaFoldDB" id="W9RS37"/>